<protein>
    <recommendedName>
        <fullName evidence="1">ATP-dependent RNA helicase Ski2/MTR4 C-terminal domain-containing protein</fullName>
    </recommendedName>
</protein>
<name>A0ABR2QZD8_9ROSI</name>
<dbReference type="Gene3D" id="1.10.3380.30">
    <property type="match status" value="1"/>
</dbReference>
<evidence type="ECO:0000313" key="2">
    <source>
        <dbReference type="EMBL" id="KAK9006057.1"/>
    </source>
</evidence>
<gene>
    <name evidence="2" type="ORF">V6N11_035108</name>
</gene>
<reference evidence="2 3" key="1">
    <citation type="journal article" date="2024" name="G3 (Bethesda)">
        <title>Genome assembly of Hibiscus sabdariffa L. provides insights into metabolisms of medicinal natural products.</title>
        <authorList>
            <person name="Kim T."/>
        </authorList>
    </citation>
    <scope>NUCLEOTIDE SEQUENCE [LARGE SCALE GENOMIC DNA]</scope>
    <source>
        <strain evidence="2">TK-2024</strain>
        <tissue evidence="2">Old leaves</tissue>
    </source>
</reference>
<sequence length="75" mass="8580">MVEAWASGLSWRELMMDCAMNEGDLARLLRRTIDLLAQIPKLPDIDPLLQKNCNNCIRCHGPSTHKRAGRMKFPM</sequence>
<dbReference type="EMBL" id="JBBPBN010000029">
    <property type="protein sequence ID" value="KAK9006057.1"/>
    <property type="molecule type" value="Genomic_DNA"/>
</dbReference>
<dbReference type="InterPro" id="IPR012961">
    <property type="entry name" value="Ski2/MTR4_C"/>
</dbReference>
<dbReference type="Proteomes" id="UP001396334">
    <property type="component" value="Unassembled WGS sequence"/>
</dbReference>
<comment type="caution">
    <text evidence="2">The sequence shown here is derived from an EMBL/GenBank/DDBJ whole genome shotgun (WGS) entry which is preliminary data.</text>
</comment>
<accession>A0ABR2QZD8</accession>
<proteinExistence type="predicted"/>
<evidence type="ECO:0000313" key="3">
    <source>
        <dbReference type="Proteomes" id="UP001396334"/>
    </source>
</evidence>
<feature type="domain" description="ATP-dependent RNA helicase Ski2/MTR4 C-terminal" evidence="1">
    <location>
        <begin position="1"/>
        <end position="57"/>
    </location>
</feature>
<keyword evidence="3" id="KW-1185">Reference proteome</keyword>
<dbReference type="Pfam" id="PF08148">
    <property type="entry name" value="DSHCT"/>
    <property type="match status" value="1"/>
</dbReference>
<organism evidence="2 3">
    <name type="scientific">Hibiscus sabdariffa</name>
    <name type="common">roselle</name>
    <dbReference type="NCBI Taxonomy" id="183260"/>
    <lineage>
        <taxon>Eukaryota</taxon>
        <taxon>Viridiplantae</taxon>
        <taxon>Streptophyta</taxon>
        <taxon>Embryophyta</taxon>
        <taxon>Tracheophyta</taxon>
        <taxon>Spermatophyta</taxon>
        <taxon>Magnoliopsida</taxon>
        <taxon>eudicotyledons</taxon>
        <taxon>Gunneridae</taxon>
        <taxon>Pentapetalae</taxon>
        <taxon>rosids</taxon>
        <taxon>malvids</taxon>
        <taxon>Malvales</taxon>
        <taxon>Malvaceae</taxon>
        <taxon>Malvoideae</taxon>
        <taxon>Hibiscus</taxon>
    </lineage>
</organism>
<evidence type="ECO:0000259" key="1">
    <source>
        <dbReference type="Pfam" id="PF08148"/>
    </source>
</evidence>